<sequence>MIAECKGELHYFAARVNDLENDPVNTAKLIQVRHENIIKLKTETLAGYSIENLEFIFVKAAEHLPGTLNNIFEKEKWHLHMDLVRSWDDFIPGQIVEFRYYWIWHQGILTEANPSQKTITVIHYGAKHLFATRTIVEEKFEINPSKQDIYISRPDPQYTYTPDEVIRNAKERLGEQKWRSGNRSYDFCRQCVFRKRNN</sequence>
<accession>A0AAE0SW16</accession>
<reference evidence="1" key="1">
    <citation type="journal article" date="2021" name="Genome Biol. Evol.">
        <title>A High-Quality Reference Genome for a Parasitic Bivalve with Doubly Uniparental Inheritance (Bivalvia: Unionida).</title>
        <authorList>
            <person name="Smith C.H."/>
        </authorList>
    </citation>
    <scope>NUCLEOTIDE SEQUENCE</scope>
    <source>
        <strain evidence="1">CHS0354</strain>
    </source>
</reference>
<proteinExistence type="predicted"/>
<reference evidence="1" key="3">
    <citation type="submission" date="2023-05" db="EMBL/GenBank/DDBJ databases">
        <authorList>
            <person name="Smith C.H."/>
        </authorList>
    </citation>
    <scope>NUCLEOTIDE SEQUENCE</scope>
    <source>
        <strain evidence="1">CHS0354</strain>
        <tissue evidence="1">Mantle</tissue>
    </source>
</reference>
<organism evidence="1 2">
    <name type="scientific">Potamilus streckersoni</name>
    <dbReference type="NCBI Taxonomy" id="2493646"/>
    <lineage>
        <taxon>Eukaryota</taxon>
        <taxon>Metazoa</taxon>
        <taxon>Spiralia</taxon>
        <taxon>Lophotrochozoa</taxon>
        <taxon>Mollusca</taxon>
        <taxon>Bivalvia</taxon>
        <taxon>Autobranchia</taxon>
        <taxon>Heteroconchia</taxon>
        <taxon>Palaeoheterodonta</taxon>
        <taxon>Unionida</taxon>
        <taxon>Unionoidea</taxon>
        <taxon>Unionidae</taxon>
        <taxon>Ambleminae</taxon>
        <taxon>Lampsilini</taxon>
        <taxon>Potamilus</taxon>
    </lineage>
</organism>
<dbReference type="Proteomes" id="UP001195483">
    <property type="component" value="Unassembled WGS sequence"/>
</dbReference>
<dbReference type="AlphaFoldDB" id="A0AAE0SW16"/>
<gene>
    <name evidence="1" type="ORF">CHS0354_041005</name>
</gene>
<reference evidence="1" key="2">
    <citation type="journal article" date="2021" name="Genome Biol. Evol.">
        <title>Developing a high-quality reference genome for a parasitic bivalve with doubly uniparental inheritance (Bivalvia: Unionida).</title>
        <authorList>
            <person name="Smith C.H."/>
        </authorList>
    </citation>
    <scope>NUCLEOTIDE SEQUENCE</scope>
    <source>
        <strain evidence="1">CHS0354</strain>
        <tissue evidence="1">Mantle</tissue>
    </source>
</reference>
<keyword evidence="2" id="KW-1185">Reference proteome</keyword>
<protein>
    <submittedName>
        <fullName evidence="1">Uncharacterized protein</fullName>
    </submittedName>
</protein>
<evidence type="ECO:0000313" key="2">
    <source>
        <dbReference type="Proteomes" id="UP001195483"/>
    </source>
</evidence>
<evidence type="ECO:0000313" key="1">
    <source>
        <dbReference type="EMBL" id="KAK3599166.1"/>
    </source>
</evidence>
<dbReference type="EMBL" id="JAEAOA010002344">
    <property type="protein sequence ID" value="KAK3599166.1"/>
    <property type="molecule type" value="Genomic_DNA"/>
</dbReference>
<name>A0AAE0SW16_9BIVA</name>
<comment type="caution">
    <text evidence="1">The sequence shown here is derived from an EMBL/GenBank/DDBJ whole genome shotgun (WGS) entry which is preliminary data.</text>
</comment>